<gene>
    <name evidence="9" type="ORF">CLODIP_2_CD02265</name>
</gene>
<dbReference type="PANTHER" id="PTHR43108">
    <property type="entry name" value="N-ACETYLGLUCOSAMINE-6-SULFATASE FAMILY MEMBER"/>
    <property type="match status" value="1"/>
</dbReference>
<evidence type="ECO:0000256" key="5">
    <source>
        <dbReference type="ARBA" id="ARBA00023180"/>
    </source>
</evidence>
<dbReference type="GO" id="GO:0008449">
    <property type="term" value="F:N-acetylglucosamine-6-sulfatase activity"/>
    <property type="evidence" value="ECO:0007669"/>
    <property type="project" value="InterPro"/>
</dbReference>
<comment type="cofactor">
    <cofactor evidence="1">
        <name>Ca(2+)</name>
        <dbReference type="ChEBI" id="CHEBI:29108"/>
    </cofactor>
</comment>
<dbReference type="GO" id="GO:0005539">
    <property type="term" value="F:glycosaminoglycan binding"/>
    <property type="evidence" value="ECO:0007669"/>
    <property type="project" value="TreeGrafter"/>
</dbReference>
<dbReference type="CDD" id="cd16147">
    <property type="entry name" value="G6S"/>
    <property type="match status" value="1"/>
</dbReference>
<dbReference type="InterPro" id="IPR024607">
    <property type="entry name" value="Sulfatase_CS"/>
</dbReference>
<dbReference type="Pfam" id="PF00884">
    <property type="entry name" value="Sulfatase"/>
    <property type="match status" value="1"/>
</dbReference>
<dbReference type="PANTHER" id="PTHR43108:SF8">
    <property type="entry name" value="SD21168P"/>
    <property type="match status" value="1"/>
</dbReference>
<name>A0A8S1C8B0_9INSE</name>
<reference evidence="9 10" key="1">
    <citation type="submission" date="2020-04" db="EMBL/GenBank/DDBJ databases">
        <authorList>
            <person name="Alioto T."/>
            <person name="Alioto T."/>
            <person name="Gomez Garrido J."/>
        </authorList>
    </citation>
    <scope>NUCLEOTIDE SEQUENCE [LARGE SCALE GENOMIC DNA]</scope>
</reference>
<dbReference type="PROSITE" id="PS00149">
    <property type="entry name" value="SULFATASE_2"/>
    <property type="match status" value="1"/>
</dbReference>
<evidence type="ECO:0000256" key="6">
    <source>
        <dbReference type="PIRSR" id="PIRSR036666-50"/>
    </source>
</evidence>
<dbReference type="InterPro" id="IPR012251">
    <property type="entry name" value="GlcNAc_6-SO4ase"/>
</dbReference>
<dbReference type="Gene3D" id="3.40.720.10">
    <property type="entry name" value="Alkaline Phosphatase, subunit A"/>
    <property type="match status" value="1"/>
</dbReference>
<protein>
    <recommendedName>
        <fullName evidence="8">Sulfatase N-terminal domain-containing protein</fullName>
    </recommendedName>
</protein>
<comment type="PTM">
    <text evidence="6">The conversion to 3-oxoalanine (also known as C-formylglycine, FGly), of a serine or cysteine residue in prokaryotes and of a cysteine residue in eukaryotes, is critical for catalytic activity.</text>
</comment>
<proteinExistence type="inferred from homology"/>
<evidence type="ECO:0000313" key="10">
    <source>
        <dbReference type="Proteomes" id="UP000494165"/>
    </source>
</evidence>
<keyword evidence="4" id="KW-0378">Hydrolase</keyword>
<evidence type="ECO:0000313" key="9">
    <source>
        <dbReference type="EMBL" id="CAB3363397.1"/>
    </source>
</evidence>
<dbReference type="GO" id="GO:0030203">
    <property type="term" value="P:glycosaminoglycan metabolic process"/>
    <property type="evidence" value="ECO:0007669"/>
    <property type="project" value="InterPro"/>
</dbReference>
<dbReference type="Proteomes" id="UP000494165">
    <property type="component" value="Unassembled WGS sequence"/>
</dbReference>
<comment type="caution">
    <text evidence="9">The sequence shown here is derived from an EMBL/GenBank/DDBJ whole genome shotgun (WGS) entry which is preliminary data.</text>
</comment>
<evidence type="ECO:0000256" key="4">
    <source>
        <dbReference type="ARBA" id="ARBA00022801"/>
    </source>
</evidence>
<dbReference type="OrthoDB" id="96314at2759"/>
<organism evidence="9 10">
    <name type="scientific">Cloeon dipterum</name>
    <dbReference type="NCBI Taxonomy" id="197152"/>
    <lineage>
        <taxon>Eukaryota</taxon>
        <taxon>Metazoa</taxon>
        <taxon>Ecdysozoa</taxon>
        <taxon>Arthropoda</taxon>
        <taxon>Hexapoda</taxon>
        <taxon>Insecta</taxon>
        <taxon>Pterygota</taxon>
        <taxon>Palaeoptera</taxon>
        <taxon>Ephemeroptera</taxon>
        <taxon>Pisciforma</taxon>
        <taxon>Baetidae</taxon>
        <taxon>Cloeon</taxon>
    </lineage>
</organism>
<keyword evidence="5" id="KW-0325">Glycoprotein</keyword>
<evidence type="ECO:0000256" key="7">
    <source>
        <dbReference type="SAM" id="SignalP"/>
    </source>
</evidence>
<keyword evidence="3 7" id="KW-0732">Signal</keyword>
<dbReference type="AlphaFoldDB" id="A0A8S1C8B0"/>
<dbReference type="EMBL" id="CADEPI010000012">
    <property type="protein sequence ID" value="CAB3363397.1"/>
    <property type="molecule type" value="Genomic_DNA"/>
</dbReference>
<evidence type="ECO:0000256" key="3">
    <source>
        <dbReference type="ARBA" id="ARBA00022729"/>
    </source>
</evidence>
<dbReference type="PIRSF" id="PIRSF036666">
    <property type="entry name" value="G6S"/>
    <property type="match status" value="1"/>
</dbReference>
<comment type="similarity">
    <text evidence="2">Belongs to the sulfatase family.</text>
</comment>
<evidence type="ECO:0000256" key="1">
    <source>
        <dbReference type="ARBA" id="ARBA00001913"/>
    </source>
</evidence>
<feature type="signal peptide" evidence="7">
    <location>
        <begin position="1"/>
        <end position="20"/>
    </location>
</feature>
<feature type="chain" id="PRO_5035857898" description="Sulfatase N-terminal domain-containing protein" evidence="7">
    <location>
        <begin position="21"/>
        <end position="511"/>
    </location>
</feature>
<dbReference type="InterPro" id="IPR000917">
    <property type="entry name" value="Sulfatase_N"/>
</dbReference>
<sequence length="511" mass="58671">MLQPLLISLLFFSGFIQIFARPENIILILTDDQDLVKTGYTALPKTKLLLGDSGSTFTNAFATTPVCCPSRSSILTGRYLHNHRVLNNSISGGCASDKWREDFENNATFATHLKKQGYKTFYAGKYLNQYGKKNADVPKGWDWWLGLQGNSRYQNYTLSENGTWRSYGDRPEDYLTDVIAERALEFLNQGQLQNTPFLMVLATPAAHDPFTPAEKYKGRFAKSQLPKGADFNAFNQGKHWLVQMPPLTLSNETISKIEEIYRHRLESLLSVDDLVEQIVSKLEQLQLLERTNMVFTSDHGYHLGQFAMPWDKRQPYEFDIRVPFLIRGPRIPKKKTFEQPILLTDLAPTFLQIAGIEDDSMDGISLFKSIELEKMNRSFLIEFNGESHEESVSPDCPEEFREKGQFFECNLDNACKCQDVRNNTYACVRHISNKCSFIFCHFDDDEDFEEFYDLNSDALQLRNVANNIQPHFLQFYRKSLKKLQLCSGKECQESGWKKVLCPDSGAAYNLN</sequence>
<dbReference type="SUPFAM" id="SSF53649">
    <property type="entry name" value="Alkaline phosphatase-like"/>
    <property type="match status" value="1"/>
</dbReference>
<feature type="domain" description="Sulfatase N-terminal" evidence="8">
    <location>
        <begin position="24"/>
        <end position="356"/>
    </location>
</feature>
<keyword evidence="10" id="KW-1185">Reference proteome</keyword>
<evidence type="ECO:0000256" key="2">
    <source>
        <dbReference type="ARBA" id="ARBA00008779"/>
    </source>
</evidence>
<evidence type="ECO:0000259" key="8">
    <source>
        <dbReference type="Pfam" id="PF00884"/>
    </source>
</evidence>
<dbReference type="PROSITE" id="PS00523">
    <property type="entry name" value="SULFATASE_1"/>
    <property type="match status" value="1"/>
</dbReference>
<dbReference type="InterPro" id="IPR017850">
    <property type="entry name" value="Alkaline_phosphatase_core_sf"/>
</dbReference>
<feature type="modified residue" description="3-oxoalanine (Cys)" evidence="6">
    <location>
        <position position="67"/>
    </location>
</feature>
<accession>A0A8S1C8B0</accession>